<dbReference type="Gene3D" id="3.40.630.30">
    <property type="match status" value="1"/>
</dbReference>
<dbReference type="CDD" id="cd04301">
    <property type="entry name" value="NAT_SF"/>
    <property type="match status" value="1"/>
</dbReference>
<comment type="caution">
    <text evidence="2">The sequence shown here is derived from an EMBL/GenBank/DDBJ whole genome shotgun (WGS) entry which is preliminary data.</text>
</comment>
<proteinExistence type="predicted"/>
<dbReference type="Proteomes" id="UP001549037">
    <property type="component" value="Unassembled WGS sequence"/>
</dbReference>
<dbReference type="SUPFAM" id="SSF55729">
    <property type="entry name" value="Acyl-CoA N-acyltransferases (Nat)"/>
    <property type="match status" value="1"/>
</dbReference>
<dbReference type="Pfam" id="PF00583">
    <property type="entry name" value="Acetyltransf_1"/>
    <property type="match status" value="1"/>
</dbReference>
<evidence type="ECO:0000313" key="2">
    <source>
        <dbReference type="EMBL" id="MET3634927.1"/>
    </source>
</evidence>
<organism evidence="2 3">
    <name type="scientific">Streptococcus porcorum</name>
    <dbReference type="NCBI Taxonomy" id="701526"/>
    <lineage>
        <taxon>Bacteria</taxon>
        <taxon>Bacillati</taxon>
        <taxon>Bacillota</taxon>
        <taxon>Bacilli</taxon>
        <taxon>Lactobacillales</taxon>
        <taxon>Streptococcaceae</taxon>
        <taxon>Streptococcus</taxon>
    </lineage>
</organism>
<reference evidence="2 3" key="1">
    <citation type="submission" date="2024-06" db="EMBL/GenBank/DDBJ databases">
        <title>Genomic Encyclopedia of Type Strains, Phase IV (KMG-IV): sequencing the most valuable type-strain genomes for metagenomic binning, comparative biology and taxonomic classification.</title>
        <authorList>
            <person name="Goeker M."/>
        </authorList>
    </citation>
    <scope>NUCLEOTIDE SEQUENCE [LARGE SCALE GENOMIC DNA]</scope>
    <source>
        <strain evidence="2 3">DSM 28302</strain>
    </source>
</reference>
<gene>
    <name evidence="2" type="ORF">ABID28_001588</name>
</gene>
<evidence type="ECO:0000313" key="3">
    <source>
        <dbReference type="Proteomes" id="UP001549037"/>
    </source>
</evidence>
<dbReference type="RefSeq" id="WP_354369656.1">
    <property type="nucleotide sequence ID" value="NZ_JBEPLN010000031.1"/>
</dbReference>
<dbReference type="InterPro" id="IPR016181">
    <property type="entry name" value="Acyl_CoA_acyltransferase"/>
</dbReference>
<sequence>MEFRLAHPNEVDTIMMMIHQAREHIASYRSDQWQNGYPSQETIMEDILEGYGYVAVIEGQLAAYVAMIKGFEPAYDAIYDGAWTYPENHDYITFHRVVVHQDFRGQQVVQTLLEGLIETRQSNEFRADTHPKNMAMQHILKKLGFEQCGKVTFEGERLAYQKLK</sequence>
<dbReference type="EMBL" id="JBEPLN010000031">
    <property type="protein sequence ID" value="MET3634927.1"/>
    <property type="molecule type" value="Genomic_DNA"/>
</dbReference>
<protein>
    <submittedName>
        <fullName evidence="2">Ribosomal protein S18 acetylase RimI-like enzyme</fullName>
    </submittedName>
</protein>
<feature type="domain" description="N-acetyltransferase" evidence="1">
    <location>
        <begin position="12"/>
        <end position="164"/>
    </location>
</feature>
<keyword evidence="3" id="KW-1185">Reference proteome</keyword>
<evidence type="ECO:0000259" key="1">
    <source>
        <dbReference type="PROSITE" id="PS51186"/>
    </source>
</evidence>
<dbReference type="InterPro" id="IPR000182">
    <property type="entry name" value="GNAT_dom"/>
</dbReference>
<accession>A0ABV2JGN6</accession>
<name>A0ABV2JGN6_9STRE</name>
<dbReference type="PROSITE" id="PS51186">
    <property type="entry name" value="GNAT"/>
    <property type="match status" value="1"/>
</dbReference>